<comment type="caution">
    <text evidence="5">The sequence shown here is derived from an EMBL/GenBank/DDBJ whole genome shotgun (WGS) entry which is preliminary data.</text>
</comment>
<dbReference type="PROSITE" id="PS01124">
    <property type="entry name" value="HTH_ARAC_FAMILY_2"/>
    <property type="match status" value="1"/>
</dbReference>
<dbReference type="Gene3D" id="1.10.10.60">
    <property type="entry name" value="Homeodomain-like"/>
    <property type="match status" value="1"/>
</dbReference>
<dbReference type="GO" id="GO:0003700">
    <property type="term" value="F:DNA-binding transcription factor activity"/>
    <property type="evidence" value="ECO:0007669"/>
    <property type="project" value="InterPro"/>
</dbReference>
<name>A0AAE3H7E8_9BACT</name>
<protein>
    <submittedName>
        <fullName evidence="5">AraC family transcriptional regulator</fullName>
    </submittedName>
</protein>
<keyword evidence="2" id="KW-0238">DNA-binding</keyword>
<dbReference type="EMBL" id="RJUF01000184">
    <property type="protein sequence ID" value="MCP9765545.1"/>
    <property type="molecule type" value="Genomic_DNA"/>
</dbReference>
<organism evidence="5 6">
    <name type="scientific">Lacihabitans soyangensis</name>
    <dbReference type="NCBI Taxonomy" id="869394"/>
    <lineage>
        <taxon>Bacteria</taxon>
        <taxon>Pseudomonadati</taxon>
        <taxon>Bacteroidota</taxon>
        <taxon>Cytophagia</taxon>
        <taxon>Cytophagales</taxon>
        <taxon>Leadbetterellaceae</taxon>
        <taxon>Lacihabitans</taxon>
    </lineage>
</organism>
<keyword evidence="6" id="KW-1185">Reference proteome</keyword>
<feature type="domain" description="HTH araC/xylS-type" evidence="4">
    <location>
        <begin position="212"/>
        <end position="310"/>
    </location>
</feature>
<evidence type="ECO:0000259" key="4">
    <source>
        <dbReference type="PROSITE" id="PS01124"/>
    </source>
</evidence>
<dbReference type="AlphaFoldDB" id="A0AAE3H7E8"/>
<dbReference type="PANTHER" id="PTHR43280:SF32">
    <property type="entry name" value="TRANSCRIPTIONAL REGULATORY PROTEIN"/>
    <property type="match status" value="1"/>
</dbReference>
<evidence type="ECO:0000313" key="5">
    <source>
        <dbReference type="EMBL" id="MCP9765545.1"/>
    </source>
</evidence>
<dbReference type="GO" id="GO:0043565">
    <property type="term" value="F:sequence-specific DNA binding"/>
    <property type="evidence" value="ECO:0007669"/>
    <property type="project" value="InterPro"/>
</dbReference>
<evidence type="ECO:0000256" key="2">
    <source>
        <dbReference type="ARBA" id="ARBA00023125"/>
    </source>
</evidence>
<evidence type="ECO:0000313" key="6">
    <source>
        <dbReference type="Proteomes" id="UP001204144"/>
    </source>
</evidence>
<keyword evidence="3" id="KW-0804">Transcription</keyword>
<dbReference type="RefSeq" id="WP_255039259.1">
    <property type="nucleotide sequence ID" value="NZ_RJUF01000184.1"/>
</dbReference>
<dbReference type="Pfam" id="PF12833">
    <property type="entry name" value="HTH_18"/>
    <property type="match status" value="1"/>
</dbReference>
<dbReference type="SMART" id="SM00342">
    <property type="entry name" value="HTH_ARAC"/>
    <property type="match status" value="1"/>
</dbReference>
<dbReference type="PANTHER" id="PTHR43280">
    <property type="entry name" value="ARAC-FAMILY TRANSCRIPTIONAL REGULATOR"/>
    <property type="match status" value="1"/>
</dbReference>
<dbReference type="SUPFAM" id="SSF46689">
    <property type="entry name" value="Homeodomain-like"/>
    <property type="match status" value="1"/>
</dbReference>
<dbReference type="InterPro" id="IPR009057">
    <property type="entry name" value="Homeodomain-like_sf"/>
</dbReference>
<proteinExistence type="predicted"/>
<reference evidence="5 6" key="1">
    <citation type="submission" date="2018-11" db="EMBL/GenBank/DDBJ databases">
        <title>Novel bacteria species description.</title>
        <authorList>
            <person name="Han J.-H."/>
        </authorList>
    </citation>
    <scope>NUCLEOTIDE SEQUENCE [LARGE SCALE GENOMIC DNA]</scope>
    <source>
        <strain evidence="5 6">KCTC23259</strain>
    </source>
</reference>
<gene>
    <name evidence="5" type="ORF">EGI31_21630</name>
</gene>
<keyword evidence="1" id="KW-0805">Transcription regulation</keyword>
<dbReference type="InterPro" id="IPR018060">
    <property type="entry name" value="HTH_AraC"/>
</dbReference>
<evidence type="ECO:0000256" key="3">
    <source>
        <dbReference type="ARBA" id="ARBA00023163"/>
    </source>
</evidence>
<accession>A0AAE3H7E8</accession>
<dbReference type="Proteomes" id="UP001204144">
    <property type="component" value="Unassembled WGS sequence"/>
</dbReference>
<sequence>MKKSIGGEAIPIIDTTQLESELLFQAGIPVSSLTANAHTYFHINRVEDYFRMIDFPLPSDLQPRRMTVYNFFFLTKGLSSRSSGLDTYEFGENTFFFVPAHQITTHKFIRKDVEGFYCHFDIELLTDKTNLRNLLNEFPFLEFNSFPLVKIDTLTKGYVLPLLERLLIEYKSDKKNSFDIFRSYLIALFSELKPFVETSTPVSANAASLITEQFKKALSKYIYEKNKITDYAELLSISPNHLNKCVKNTLGKSAHDLLNEMLLLEAKVLLKQTNLNVTEIAYKIGKNEVTDFARFFKTQTGMRPSEYRSNN</sequence>
<evidence type="ECO:0000256" key="1">
    <source>
        <dbReference type="ARBA" id="ARBA00023015"/>
    </source>
</evidence>